<sequence>MKRQRLTGYGVATLFAMSLMLAGCGNDEASTDKVEDGSTNSNTTDDTMQDKDTVTKNADTDYGFNSLSIEADVEGDNDAIDISYDRDNDGTEAEYRYKGEQKQGDDAMAELDAKFKNLKIDAETSEKEVISEVERVFAIQDASRLEVEIEFSDGTEKEYKK</sequence>
<evidence type="ECO:0000256" key="2">
    <source>
        <dbReference type="SAM" id="SignalP"/>
    </source>
</evidence>
<dbReference type="PROSITE" id="PS51257">
    <property type="entry name" value="PROKAR_LIPOPROTEIN"/>
    <property type="match status" value="1"/>
</dbReference>
<keyword evidence="2" id="KW-0732">Signal</keyword>
<feature type="region of interest" description="Disordered" evidence="1">
    <location>
        <begin position="26"/>
        <end position="59"/>
    </location>
</feature>
<comment type="caution">
    <text evidence="3">The sequence shown here is derived from an EMBL/GenBank/DDBJ whole genome shotgun (WGS) entry which is preliminary data.</text>
</comment>
<dbReference type="RefSeq" id="WP_058265921.1">
    <property type="nucleotide sequence ID" value="NZ_FMYN01000006.1"/>
</dbReference>
<dbReference type="AlphaFoldDB" id="A0A0V8GCK1"/>
<dbReference type="Pfam" id="PF14039">
    <property type="entry name" value="YusW"/>
    <property type="match status" value="1"/>
</dbReference>
<evidence type="ECO:0000313" key="3">
    <source>
        <dbReference type="EMBL" id="KSU47922.1"/>
    </source>
</evidence>
<evidence type="ECO:0000313" key="4">
    <source>
        <dbReference type="Proteomes" id="UP000053797"/>
    </source>
</evidence>
<dbReference type="InterPro" id="IPR025623">
    <property type="entry name" value="YusW"/>
</dbReference>
<feature type="signal peptide" evidence="2">
    <location>
        <begin position="1"/>
        <end position="22"/>
    </location>
</feature>
<feature type="chain" id="PRO_5038704581" description="YusW-like protein" evidence="2">
    <location>
        <begin position="23"/>
        <end position="161"/>
    </location>
</feature>
<dbReference type="EMBL" id="LNQL01000006">
    <property type="protein sequence ID" value="KSU47922.1"/>
    <property type="molecule type" value="Genomic_DNA"/>
</dbReference>
<protein>
    <recommendedName>
        <fullName evidence="5">YusW-like protein</fullName>
    </recommendedName>
</protein>
<reference evidence="3 4" key="1">
    <citation type="journal article" date="2015" name="Int. J. Syst. Evol. Microbiol.">
        <title>Exiguobacterium enclense sp. nov., isolated from sediment.</title>
        <authorList>
            <person name="Dastager S.G."/>
            <person name="Mawlankar R."/>
            <person name="Sonalkar V.V."/>
            <person name="Thorat M.N."/>
            <person name="Mual P."/>
            <person name="Verma A."/>
            <person name="Krishnamurthi S."/>
            <person name="Tang S.K."/>
            <person name="Li W.J."/>
        </authorList>
    </citation>
    <scope>NUCLEOTIDE SEQUENCE [LARGE SCALE GENOMIC DNA]</scope>
    <source>
        <strain evidence="3 4">NIO-1109</strain>
    </source>
</reference>
<evidence type="ECO:0000256" key="1">
    <source>
        <dbReference type="SAM" id="MobiDB-lite"/>
    </source>
</evidence>
<evidence type="ECO:0008006" key="5">
    <source>
        <dbReference type="Google" id="ProtNLM"/>
    </source>
</evidence>
<accession>A0A0V8GCK1</accession>
<name>A0A0V8GCK1_9BACL</name>
<proteinExistence type="predicted"/>
<gene>
    <name evidence="3" type="ORF">AS033_14785</name>
</gene>
<dbReference type="Proteomes" id="UP000053797">
    <property type="component" value="Unassembled WGS sequence"/>
</dbReference>
<organism evidence="3 4">
    <name type="scientific">Exiguobacterium indicum</name>
    <dbReference type="NCBI Taxonomy" id="296995"/>
    <lineage>
        <taxon>Bacteria</taxon>
        <taxon>Bacillati</taxon>
        <taxon>Bacillota</taxon>
        <taxon>Bacilli</taxon>
        <taxon>Bacillales</taxon>
        <taxon>Bacillales Family XII. Incertae Sedis</taxon>
        <taxon>Exiguobacterium</taxon>
    </lineage>
</organism>